<feature type="region of interest" description="Disordered" evidence="1">
    <location>
        <begin position="1"/>
        <end position="41"/>
    </location>
</feature>
<dbReference type="AlphaFoldDB" id="A0A087H0R6"/>
<protein>
    <recommendedName>
        <fullName evidence="5">60S ribosomal protein L18a-like protein</fullName>
    </recommendedName>
</protein>
<feature type="transmembrane region" description="Helical" evidence="2">
    <location>
        <begin position="133"/>
        <end position="152"/>
    </location>
</feature>
<feature type="transmembrane region" description="Helical" evidence="2">
    <location>
        <begin position="97"/>
        <end position="121"/>
    </location>
</feature>
<dbReference type="Gramene" id="KFK35718">
    <property type="protein sequence ID" value="KFK35718"/>
    <property type="gene ID" value="AALP_AA4G028100"/>
</dbReference>
<keyword evidence="4" id="KW-1185">Reference proteome</keyword>
<keyword evidence="2" id="KW-0812">Transmembrane</keyword>
<evidence type="ECO:0000256" key="1">
    <source>
        <dbReference type="SAM" id="MobiDB-lite"/>
    </source>
</evidence>
<evidence type="ECO:0000313" key="3">
    <source>
        <dbReference type="EMBL" id="KFK35718.1"/>
    </source>
</evidence>
<dbReference type="Proteomes" id="UP000029120">
    <property type="component" value="Chromosome 4"/>
</dbReference>
<evidence type="ECO:0000313" key="4">
    <source>
        <dbReference type="Proteomes" id="UP000029120"/>
    </source>
</evidence>
<evidence type="ECO:0008006" key="5">
    <source>
        <dbReference type="Google" id="ProtNLM"/>
    </source>
</evidence>
<gene>
    <name evidence="3" type="ordered locus">AALP_Aa4g028100</name>
</gene>
<organism evidence="3 4">
    <name type="scientific">Arabis alpina</name>
    <name type="common">Alpine rock-cress</name>
    <dbReference type="NCBI Taxonomy" id="50452"/>
    <lineage>
        <taxon>Eukaryota</taxon>
        <taxon>Viridiplantae</taxon>
        <taxon>Streptophyta</taxon>
        <taxon>Embryophyta</taxon>
        <taxon>Tracheophyta</taxon>
        <taxon>Spermatophyta</taxon>
        <taxon>Magnoliopsida</taxon>
        <taxon>eudicotyledons</taxon>
        <taxon>Gunneridae</taxon>
        <taxon>Pentapetalae</taxon>
        <taxon>rosids</taxon>
        <taxon>malvids</taxon>
        <taxon>Brassicales</taxon>
        <taxon>Brassicaceae</taxon>
        <taxon>Arabideae</taxon>
        <taxon>Arabis</taxon>
    </lineage>
</organism>
<dbReference type="InterPro" id="IPR044804">
    <property type="entry name" value="Ribosomal_eL20z-like"/>
</dbReference>
<keyword evidence="2" id="KW-1133">Transmembrane helix</keyword>
<proteinExistence type="predicted"/>
<evidence type="ECO:0000256" key="2">
    <source>
        <dbReference type="SAM" id="Phobius"/>
    </source>
</evidence>
<dbReference type="EMBL" id="CM002872">
    <property type="protein sequence ID" value="KFK35718.1"/>
    <property type="molecule type" value="Genomic_DNA"/>
</dbReference>
<sequence length="159" mass="17319">MSNKKDKNKVASSPSSYGTFQGGPTYPPPPHPTSNHLVAGFPHPTSPRGATNYDLSVHQYIQEHQNVPERVTKFAGYPVAEEGPVREEPLPCFGIGIGWFLFIIGFPFGSIPWYIALYLIVCAKINPREKPGYIACSLAAVLATMVIVYGAIKGRGAWS</sequence>
<dbReference type="PANTHER" id="PTHR46631">
    <property type="entry name" value="60S RIBOSOMAL PROTEIN L18A-LIKE"/>
    <property type="match status" value="1"/>
</dbReference>
<reference evidence="4" key="1">
    <citation type="journal article" date="2015" name="Nat. Plants">
        <title>Genome expansion of Arabis alpina linked with retrotransposition and reduced symmetric DNA methylation.</title>
        <authorList>
            <person name="Willing E.M."/>
            <person name="Rawat V."/>
            <person name="Mandakova T."/>
            <person name="Maumus F."/>
            <person name="James G.V."/>
            <person name="Nordstroem K.J."/>
            <person name="Becker C."/>
            <person name="Warthmann N."/>
            <person name="Chica C."/>
            <person name="Szarzynska B."/>
            <person name="Zytnicki M."/>
            <person name="Albani M.C."/>
            <person name="Kiefer C."/>
            <person name="Bergonzi S."/>
            <person name="Castaings L."/>
            <person name="Mateos J.L."/>
            <person name="Berns M.C."/>
            <person name="Bujdoso N."/>
            <person name="Piofczyk T."/>
            <person name="de Lorenzo L."/>
            <person name="Barrero-Sicilia C."/>
            <person name="Mateos I."/>
            <person name="Piednoel M."/>
            <person name="Hagmann J."/>
            <person name="Chen-Min-Tao R."/>
            <person name="Iglesias-Fernandez R."/>
            <person name="Schuster S.C."/>
            <person name="Alonso-Blanco C."/>
            <person name="Roudier F."/>
            <person name="Carbonero P."/>
            <person name="Paz-Ares J."/>
            <person name="Davis S.J."/>
            <person name="Pecinka A."/>
            <person name="Quesneville H."/>
            <person name="Colot V."/>
            <person name="Lysak M.A."/>
            <person name="Weigel D."/>
            <person name="Coupland G."/>
            <person name="Schneeberger K."/>
        </authorList>
    </citation>
    <scope>NUCLEOTIDE SEQUENCE [LARGE SCALE GENOMIC DNA]</scope>
    <source>
        <strain evidence="4">cv. Pajares</strain>
    </source>
</reference>
<keyword evidence="2" id="KW-0472">Membrane</keyword>
<name>A0A087H0R6_ARAAL</name>
<accession>A0A087H0R6</accession>
<dbReference type="OrthoDB" id="1304551at2759"/>
<dbReference type="eggNOG" id="ENOG502S1S5">
    <property type="taxonomic scope" value="Eukaryota"/>
</dbReference>
<dbReference type="PANTHER" id="PTHR46631:SF23">
    <property type="entry name" value="60S RIBOSOMAL PROTEIN L18A-LIKE PROTEIN"/>
    <property type="match status" value="1"/>
</dbReference>